<dbReference type="AlphaFoldDB" id="A0A9W9AN41"/>
<protein>
    <recommendedName>
        <fullName evidence="3">F-box domain-containing protein</fullName>
    </recommendedName>
</protein>
<dbReference type="Gene3D" id="1.20.1280.50">
    <property type="match status" value="1"/>
</dbReference>
<accession>A0A9W9AN41</accession>
<dbReference type="EMBL" id="JAOTPV010000003">
    <property type="protein sequence ID" value="KAJ4485436.1"/>
    <property type="molecule type" value="Genomic_DNA"/>
</dbReference>
<gene>
    <name evidence="1" type="ORF">J3R30DRAFT_3696792</name>
</gene>
<organism evidence="1 2">
    <name type="scientific">Lentinula aciculospora</name>
    <dbReference type="NCBI Taxonomy" id="153920"/>
    <lineage>
        <taxon>Eukaryota</taxon>
        <taxon>Fungi</taxon>
        <taxon>Dikarya</taxon>
        <taxon>Basidiomycota</taxon>
        <taxon>Agaricomycotina</taxon>
        <taxon>Agaricomycetes</taxon>
        <taxon>Agaricomycetidae</taxon>
        <taxon>Agaricales</taxon>
        <taxon>Marasmiineae</taxon>
        <taxon>Omphalotaceae</taxon>
        <taxon>Lentinula</taxon>
    </lineage>
</organism>
<dbReference type="OrthoDB" id="2836973at2759"/>
<evidence type="ECO:0000313" key="1">
    <source>
        <dbReference type="EMBL" id="KAJ4485436.1"/>
    </source>
</evidence>
<sequence>MFSSSWTITDPLDSADETQERVLAERWHTFSLLPTTQLRAILTEEQIYIRFLHDKLTAAERKVAMVKTILSPFSRLPKELISEIFHFYCATQGVLYDAFQKPNARTRPSKVEPDRIVSGVYTIPPQLILTQVCGYWRNVAHETRSLWTTLTVYIQSGKFVHHGELIRKWLGHTGQNMPLDISLFVPKGKGPATKSIVRSIVPFADRWRRLELSAPLQTLLSLFMIRTPLDAPLLEHVRMNVCHFTESSIQAYAMNVTWVTNRKFTVFHNAPKLHSFDCGAVFDPESDQEETFSFLSIIPNLQTQQITHLALNGDAYVPSSSGGGLYLLGIYAPNLVSVSVKLCRDISDEAPFPLIFPKLRSLSLIVTYPSDAHYFLKQITLPMLEAFEFELGKDRFMSADTFEDVMRMQARSSFVLKELAVFNGSDAPNLIEFFAAQNSVRRLTLSAASFSKFQSVVNWISERPSAFPFLQELHLLGGQKKLSIENPFVGLAKIAQIRAHLPGILMDPSRNLQLLNIRMSKTAFERMNKKDVNSLQQFRDLGLDIRVQLWLLNGTLVNVSDHVDP</sequence>
<comment type="caution">
    <text evidence="1">The sequence shown here is derived from an EMBL/GenBank/DDBJ whole genome shotgun (WGS) entry which is preliminary data.</text>
</comment>
<proteinExistence type="predicted"/>
<name>A0A9W9AN41_9AGAR</name>
<keyword evidence="2" id="KW-1185">Reference proteome</keyword>
<reference evidence="1" key="1">
    <citation type="submission" date="2022-08" db="EMBL/GenBank/DDBJ databases">
        <title>A Global Phylogenomic Analysis of the Shiitake Genus Lentinula.</title>
        <authorList>
            <consortium name="DOE Joint Genome Institute"/>
            <person name="Sierra-Patev S."/>
            <person name="Min B."/>
            <person name="Naranjo-Ortiz M."/>
            <person name="Looney B."/>
            <person name="Konkel Z."/>
            <person name="Slot J.C."/>
            <person name="Sakamoto Y."/>
            <person name="Steenwyk J.L."/>
            <person name="Rokas A."/>
            <person name="Carro J."/>
            <person name="Camarero S."/>
            <person name="Ferreira P."/>
            <person name="Molpeceres G."/>
            <person name="Ruiz-Duenas F.J."/>
            <person name="Serrano A."/>
            <person name="Henrissat B."/>
            <person name="Drula E."/>
            <person name="Hughes K.W."/>
            <person name="Mata J.L."/>
            <person name="Ishikawa N.K."/>
            <person name="Vargas-Isla R."/>
            <person name="Ushijima S."/>
            <person name="Smith C.A."/>
            <person name="Ahrendt S."/>
            <person name="Andreopoulos W."/>
            <person name="He G."/>
            <person name="Labutti K."/>
            <person name="Lipzen A."/>
            <person name="Ng V."/>
            <person name="Riley R."/>
            <person name="Sandor L."/>
            <person name="Barry K."/>
            <person name="Martinez A.T."/>
            <person name="Xiao Y."/>
            <person name="Gibbons J.G."/>
            <person name="Terashima K."/>
            <person name="Grigoriev I.V."/>
            <person name="Hibbett D.S."/>
        </authorList>
    </citation>
    <scope>NUCLEOTIDE SEQUENCE</scope>
    <source>
        <strain evidence="1">JLM2183</strain>
    </source>
</reference>
<evidence type="ECO:0000313" key="2">
    <source>
        <dbReference type="Proteomes" id="UP001150266"/>
    </source>
</evidence>
<dbReference type="Proteomes" id="UP001150266">
    <property type="component" value="Unassembled WGS sequence"/>
</dbReference>
<evidence type="ECO:0008006" key="3">
    <source>
        <dbReference type="Google" id="ProtNLM"/>
    </source>
</evidence>